<dbReference type="AlphaFoldDB" id="A0A922A3B8"/>
<dbReference type="Proteomes" id="UP000811246">
    <property type="component" value="Unassembled WGS sequence"/>
</dbReference>
<evidence type="ECO:0000313" key="2">
    <source>
        <dbReference type="EMBL" id="KAG6620249.1"/>
    </source>
</evidence>
<dbReference type="EMBL" id="MU228916">
    <property type="protein sequence ID" value="KAG6620249.1"/>
    <property type="molecule type" value="Genomic_DNA"/>
</dbReference>
<keyword evidence="1" id="KW-0472">Membrane</keyword>
<dbReference type="PANTHER" id="PTHR33133:SF5">
    <property type="entry name" value="OS08G0107100 PROTEIN"/>
    <property type="match status" value="1"/>
</dbReference>
<proteinExistence type="predicted"/>
<feature type="transmembrane region" description="Helical" evidence="1">
    <location>
        <begin position="98"/>
        <end position="118"/>
    </location>
</feature>
<dbReference type="PANTHER" id="PTHR33133">
    <property type="entry name" value="OS08G0107100 PROTEIN-RELATED"/>
    <property type="match status" value="1"/>
</dbReference>
<protein>
    <submittedName>
        <fullName evidence="2">Uncharacterized protein</fullName>
    </submittedName>
</protein>
<feature type="transmembrane region" description="Helical" evidence="1">
    <location>
        <begin position="36"/>
        <end position="54"/>
    </location>
</feature>
<comment type="caution">
    <text evidence="2">The sequence shown here is derived from an EMBL/GenBank/DDBJ whole genome shotgun (WGS) entry which is preliminary data.</text>
</comment>
<reference evidence="2" key="1">
    <citation type="submission" date="2021-01" db="EMBL/GenBank/DDBJ databases">
        <authorList>
            <person name="Lovell J.T."/>
            <person name="Bentley N."/>
            <person name="Bhattarai G."/>
            <person name="Jenkins J.W."/>
            <person name="Sreedasyam A."/>
            <person name="Alarcon Y."/>
            <person name="Bock C."/>
            <person name="Boston L."/>
            <person name="Carlson J."/>
            <person name="Cervantes K."/>
            <person name="Clermont K."/>
            <person name="Krom N."/>
            <person name="Kubenka K."/>
            <person name="Mamidi S."/>
            <person name="Mattison C."/>
            <person name="Monteros M."/>
            <person name="Pisani C."/>
            <person name="Plott C."/>
            <person name="Rajasekar S."/>
            <person name="Rhein H.S."/>
            <person name="Rohla C."/>
            <person name="Song M."/>
            <person name="Hilaire R.S."/>
            <person name="Shu S."/>
            <person name="Wells L."/>
            <person name="Wang X."/>
            <person name="Webber J."/>
            <person name="Heerema R.J."/>
            <person name="Klein P."/>
            <person name="Conner P."/>
            <person name="Grauke L."/>
            <person name="Grimwood J."/>
            <person name="Schmutz J."/>
            <person name="Randall J.J."/>
        </authorList>
    </citation>
    <scope>NUCLEOTIDE SEQUENCE</scope>
    <source>
        <tissue evidence="2">Leaf</tissue>
    </source>
</reference>
<accession>A0A922A3B8</accession>
<feature type="transmembrane region" description="Helical" evidence="1">
    <location>
        <begin position="212"/>
        <end position="232"/>
    </location>
</feature>
<sequence>MMEKERHDQLQFLGFFGIFKESIKLILPGRKMFNKMALMTIVIFSFIVLAYIQISHREILGTLSEEAKLSQNLENNSRYREVYDVICLKWTAILLLKATYFTFAFFHYSLLTITKVTIVVPKTGRRVATFFSGYAIMLLYCIVAVVFFLCAYIFVDSTIGYAIAVRLMVLYLIGFVYISIIWLLANVVTVLEDVYGFQAMIKSKALIKGKMGVAVAFFIVLSICLTTIVVVFEDFFVLKMVSSIAIRIGVAILCCLFLLVVILVGLVVQTMIYFVCKSFHQEDIDVSSLISRSRSCG</sequence>
<evidence type="ECO:0000256" key="1">
    <source>
        <dbReference type="SAM" id="Phobius"/>
    </source>
</evidence>
<keyword evidence="1" id="KW-0812">Transmembrane</keyword>
<name>A0A922A3B8_CARIL</name>
<evidence type="ECO:0000313" key="3">
    <source>
        <dbReference type="Proteomes" id="UP000811246"/>
    </source>
</evidence>
<feature type="transmembrane region" description="Helical" evidence="1">
    <location>
        <begin position="244"/>
        <end position="268"/>
    </location>
</feature>
<organism evidence="2 3">
    <name type="scientific">Carya illinoinensis</name>
    <name type="common">Pecan</name>
    <dbReference type="NCBI Taxonomy" id="32201"/>
    <lineage>
        <taxon>Eukaryota</taxon>
        <taxon>Viridiplantae</taxon>
        <taxon>Streptophyta</taxon>
        <taxon>Embryophyta</taxon>
        <taxon>Tracheophyta</taxon>
        <taxon>Spermatophyta</taxon>
        <taxon>Magnoliopsida</taxon>
        <taxon>eudicotyledons</taxon>
        <taxon>Gunneridae</taxon>
        <taxon>Pentapetalae</taxon>
        <taxon>rosids</taxon>
        <taxon>fabids</taxon>
        <taxon>Fagales</taxon>
        <taxon>Juglandaceae</taxon>
        <taxon>Carya</taxon>
    </lineage>
</organism>
<gene>
    <name evidence="2" type="ORF">I3842_Q074300</name>
</gene>
<feature type="transmembrane region" description="Helical" evidence="1">
    <location>
        <begin position="167"/>
        <end position="191"/>
    </location>
</feature>
<keyword evidence="1" id="KW-1133">Transmembrane helix</keyword>
<feature type="transmembrane region" description="Helical" evidence="1">
    <location>
        <begin position="130"/>
        <end position="155"/>
    </location>
</feature>